<dbReference type="InterPro" id="IPR011611">
    <property type="entry name" value="PfkB_dom"/>
</dbReference>
<dbReference type="InterPro" id="IPR002173">
    <property type="entry name" value="Carboh/pur_kinase_PfkB_CS"/>
</dbReference>
<sequence>MFDVITLGSASRDIFFVTNRAKVLPDPSSIEGKMISFALGAKVSIEDAYIHNGGGACNTTTAFARLGLSVAPYINVGNDEMGERIILEMLQEGADTDFIWVDEGKRTGTSVIIIPVGAGDRTILFYSGANRDLRVRDWDKINDTSWFYIGPISRQAPDLHRQAIEFAHSKSIKVANNPGIGQIERGYEYMAPLLKIIDVLIVNRTEATLILRSKDPDIVISDNRQLAGELMKTGPGIVVVTCGAEGACVTNGEEFYHQDSIKTEVVDATGAGDAFGSTFIAALTMGHDLKTSIFMAAINSASVVGHIGAQDGLLRQDEIRRKAMNLGSKTRL</sequence>
<accession>A0A2M7TAD5</accession>
<dbReference type="Pfam" id="PF00294">
    <property type="entry name" value="PfkB"/>
    <property type="match status" value="1"/>
</dbReference>
<evidence type="ECO:0000256" key="3">
    <source>
        <dbReference type="ARBA" id="ARBA00022777"/>
    </source>
</evidence>
<dbReference type="RefSeq" id="WP_286677612.1">
    <property type="nucleotide sequence ID" value="NZ_MNXI01000018.1"/>
</dbReference>
<dbReference type="InterPro" id="IPR029056">
    <property type="entry name" value="Ribokinase-like"/>
</dbReference>
<evidence type="ECO:0000256" key="2">
    <source>
        <dbReference type="ARBA" id="ARBA00022679"/>
    </source>
</evidence>
<comment type="caution">
    <text evidence="5">The sequence shown here is derived from an EMBL/GenBank/DDBJ whole genome shotgun (WGS) entry which is preliminary data.</text>
</comment>
<dbReference type="PANTHER" id="PTHR10584">
    <property type="entry name" value="SUGAR KINASE"/>
    <property type="match status" value="1"/>
</dbReference>
<dbReference type="SUPFAM" id="SSF53613">
    <property type="entry name" value="Ribokinase-like"/>
    <property type="match status" value="1"/>
</dbReference>
<reference evidence="6" key="1">
    <citation type="submission" date="2017-09" db="EMBL/GenBank/DDBJ databases">
        <title>Depth-based differentiation of microbial function through sediment-hosted aquifers and enrichment of novel symbionts in the deep terrestrial subsurface.</title>
        <authorList>
            <person name="Probst A.J."/>
            <person name="Ladd B."/>
            <person name="Jarett J.K."/>
            <person name="Geller-Mcgrath D.E."/>
            <person name="Sieber C.M.K."/>
            <person name="Emerson J.B."/>
            <person name="Anantharaman K."/>
            <person name="Thomas B.C."/>
            <person name="Malmstrom R."/>
            <person name="Stieglmeier M."/>
            <person name="Klingl A."/>
            <person name="Woyke T."/>
            <person name="Ryan C.M."/>
            <person name="Banfield J.F."/>
        </authorList>
    </citation>
    <scope>NUCLEOTIDE SEQUENCE [LARGE SCALE GENOMIC DNA]</scope>
</reference>
<evidence type="ECO:0000256" key="1">
    <source>
        <dbReference type="ARBA" id="ARBA00010688"/>
    </source>
</evidence>
<dbReference type="Proteomes" id="UP000230956">
    <property type="component" value="Unassembled WGS sequence"/>
</dbReference>
<feature type="domain" description="Carbohydrate kinase PfkB" evidence="4">
    <location>
        <begin position="51"/>
        <end position="312"/>
    </location>
</feature>
<name>A0A2M7TAD5_9ACTN</name>
<dbReference type="PANTHER" id="PTHR10584:SF166">
    <property type="entry name" value="RIBOKINASE"/>
    <property type="match status" value="1"/>
</dbReference>
<evidence type="ECO:0000313" key="6">
    <source>
        <dbReference type="Proteomes" id="UP000230956"/>
    </source>
</evidence>
<dbReference type="PRINTS" id="PR00990">
    <property type="entry name" value="RIBOKINASE"/>
</dbReference>
<evidence type="ECO:0000313" key="5">
    <source>
        <dbReference type="EMBL" id="PIZ41919.1"/>
    </source>
</evidence>
<dbReference type="PROSITE" id="PS00583">
    <property type="entry name" value="PFKB_KINASES_1"/>
    <property type="match status" value="1"/>
</dbReference>
<proteinExistence type="inferred from homology"/>
<evidence type="ECO:0000259" key="4">
    <source>
        <dbReference type="Pfam" id="PF00294"/>
    </source>
</evidence>
<dbReference type="InterPro" id="IPR002139">
    <property type="entry name" value="Ribo/fructo_kinase"/>
</dbReference>
<dbReference type="GO" id="GO:0006796">
    <property type="term" value="P:phosphate-containing compound metabolic process"/>
    <property type="evidence" value="ECO:0007669"/>
    <property type="project" value="UniProtKB-ARBA"/>
</dbReference>
<dbReference type="Gene3D" id="3.40.1190.20">
    <property type="match status" value="1"/>
</dbReference>
<keyword evidence="3" id="KW-0418">Kinase</keyword>
<keyword evidence="2" id="KW-0808">Transferase</keyword>
<dbReference type="AlphaFoldDB" id="A0A2M7TAD5"/>
<comment type="similarity">
    <text evidence="1">Belongs to the carbohydrate kinase PfkB family.</text>
</comment>
<protein>
    <recommendedName>
        <fullName evidence="4">Carbohydrate kinase PfkB domain-containing protein</fullName>
    </recommendedName>
</protein>
<gene>
    <name evidence="5" type="ORF">COY37_01410</name>
</gene>
<dbReference type="GO" id="GO:0016301">
    <property type="term" value="F:kinase activity"/>
    <property type="evidence" value="ECO:0007669"/>
    <property type="project" value="UniProtKB-KW"/>
</dbReference>
<dbReference type="EMBL" id="PFNG01000037">
    <property type="protein sequence ID" value="PIZ41919.1"/>
    <property type="molecule type" value="Genomic_DNA"/>
</dbReference>
<organism evidence="5 6">
    <name type="scientific">Candidatus Aquicultor secundus</name>
    <dbReference type="NCBI Taxonomy" id="1973895"/>
    <lineage>
        <taxon>Bacteria</taxon>
        <taxon>Bacillati</taxon>
        <taxon>Actinomycetota</taxon>
        <taxon>Candidatus Aquicultoria</taxon>
        <taxon>Candidatus Aquicultorales</taxon>
        <taxon>Candidatus Aquicultoraceae</taxon>
        <taxon>Candidatus Aquicultor</taxon>
    </lineage>
</organism>